<dbReference type="RefSeq" id="YP_009284663.1">
    <property type="nucleotide sequence ID" value="NC_031050.1"/>
</dbReference>
<dbReference type="Proteomes" id="UP000202254">
    <property type="component" value="Segment"/>
</dbReference>
<dbReference type="InterPro" id="IPR014918">
    <property type="entry name" value="Phage_tail_3"/>
</dbReference>
<dbReference type="Pfam" id="PF08813">
    <property type="entry name" value="Phage_tail_3"/>
    <property type="match status" value="1"/>
</dbReference>
<keyword evidence="2" id="KW-1185">Reference proteome</keyword>
<dbReference type="KEGG" id="vg:29079469"/>
<proteinExistence type="predicted"/>
<organism evidence="1 2">
    <name type="scientific">Escherichia phage vB_EcoS_NBD2</name>
    <dbReference type="NCBI Taxonomy" id="1852563"/>
    <lineage>
        <taxon>Viruses</taxon>
        <taxon>Duplodnaviria</taxon>
        <taxon>Heunggongvirae</taxon>
        <taxon>Uroviricota</taxon>
        <taxon>Caudoviricetes</taxon>
        <taxon>Drexlerviridae</taxon>
        <taxon>Vilniusvirus</taxon>
        <taxon>Vilniusvirus NBD2</taxon>
    </lineage>
</organism>
<dbReference type="EMBL" id="KX130668">
    <property type="protein sequence ID" value="ANM45881.1"/>
    <property type="molecule type" value="Genomic_DNA"/>
</dbReference>
<reference evidence="1 2" key="1">
    <citation type="submission" date="2016-04" db="EMBL/GenBank/DDBJ databases">
        <title>Complete Genome of E. coli phage vB_EcoS_NBD2.</title>
        <authorList>
            <person name="Truncaite L."/>
            <person name="Kaliniene L."/>
            <person name="Zajanckauskaite A."/>
            <person name="Meskys R."/>
        </authorList>
    </citation>
    <scope>NUCLEOTIDE SEQUENCE [LARGE SCALE GENOMIC DNA]</scope>
</reference>
<evidence type="ECO:0000313" key="2">
    <source>
        <dbReference type="Proteomes" id="UP000202254"/>
    </source>
</evidence>
<dbReference type="GeneID" id="29079469"/>
<gene>
    <name evidence="1" type="ORF">NBD2_39</name>
</gene>
<accession>A0A192YAK4</accession>
<protein>
    <submittedName>
        <fullName evidence="1">Putative major tail protein</fullName>
    </submittedName>
</protein>
<evidence type="ECO:0000313" key="1">
    <source>
        <dbReference type="EMBL" id="ANM45881.1"/>
    </source>
</evidence>
<name>A0A192YAK4_9CAUD</name>
<sequence length="224" mass="24359">MSLPNGSKVFIERTRAAQEITASAISNAENPVATVNSTTGLAVGDFVLVTESVWAGLKNRVLRIKTVTADTSITLEGDKSTSTVNLNKYPAGGASTLVKITSWIEIPCVSDIAKSGGEQQYYTKQCLSDDRERQIPTFKSATSIAYTFDFDYANPVTDLLIGYDEDGKTRALYMFVPKASFPIRAFSGVPSFDDVPNTVMNEDETTILTISLDGKYVHMQGEVD</sequence>
<dbReference type="OrthoDB" id="7656at10239"/>